<name>A0A7X8YFG8_9VIBR</name>
<proteinExistence type="predicted"/>
<accession>A0A7X8YFG8</accession>
<evidence type="ECO:0000259" key="2">
    <source>
        <dbReference type="Pfam" id="PF08787"/>
    </source>
</evidence>
<evidence type="ECO:0000313" key="3">
    <source>
        <dbReference type="EMBL" id="NLS11485.1"/>
    </source>
</evidence>
<dbReference type="InterPro" id="IPR013320">
    <property type="entry name" value="ConA-like_dom_sf"/>
</dbReference>
<dbReference type="AlphaFoldDB" id="A0A7X8YFG8"/>
<protein>
    <submittedName>
        <fullName evidence="3">Polysaccharide lyase family 7 protein</fullName>
    </submittedName>
</protein>
<reference evidence="3 4" key="1">
    <citation type="submission" date="2020-04" db="EMBL/GenBank/DDBJ databases">
        <title>Vibrio sp. SM6, a novel species isolated from seawater.</title>
        <authorList>
            <person name="Wang X."/>
        </authorList>
    </citation>
    <scope>NUCLEOTIDE SEQUENCE [LARGE SCALE GENOMIC DNA]</scope>
    <source>
        <strain evidence="3 4">SM6</strain>
    </source>
</reference>
<dbReference type="Pfam" id="PF08787">
    <property type="entry name" value="Alginate_lyase2"/>
    <property type="match status" value="1"/>
</dbReference>
<keyword evidence="1" id="KW-0732">Signal</keyword>
<feature type="domain" description="Alginate lyase 2" evidence="2">
    <location>
        <begin position="42"/>
        <end position="345"/>
    </location>
</feature>
<dbReference type="Gene3D" id="2.60.120.200">
    <property type="match status" value="1"/>
</dbReference>
<dbReference type="InterPro" id="IPR014895">
    <property type="entry name" value="Alginate_lyase_2"/>
</dbReference>
<evidence type="ECO:0000256" key="1">
    <source>
        <dbReference type="SAM" id="SignalP"/>
    </source>
</evidence>
<organism evidence="3 4">
    <name type="scientific">Vibrio agarilyticus</name>
    <dbReference type="NCBI Taxonomy" id="2726741"/>
    <lineage>
        <taxon>Bacteria</taxon>
        <taxon>Pseudomonadati</taxon>
        <taxon>Pseudomonadota</taxon>
        <taxon>Gammaproteobacteria</taxon>
        <taxon>Vibrionales</taxon>
        <taxon>Vibrionaceae</taxon>
        <taxon>Vibrio</taxon>
    </lineage>
</organism>
<keyword evidence="4" id="KW-1185">Reference proteome</keyword>
<gene>
    <name evidence="3" type="ORF">HGP28_01105</name>
</gene>
<dbReference type="RefSeq" id="WP_168834585.1">
    <property type="nucleotide sequence ID" value="NZ_JABAIK010000001.1"/>
</dbReference>
<evidence type="ECO:0000313" key="4">
    <source>
        <dbReference type="Proteomes" id="UP000535589"/>
    </source>
</evidence>
<sequence length="346" mass="38411">MTKMTLSLITMSLLASANIATASDSLATKFNLDPAKAPAQNFDMSNWKITLPELETEGSRKGKALEIAKPELSNRETPYVHPQWFYTDPQTGAVVFVAPNEAPTTPNSKNTRSELRAMLATDYGEPKNNFVVASHPDAKEYGAIGGELNATLTIDKVSSSGNYKKNGAFAVVIGQIHGSKNEPIKISYRKLPEHEFGSLAWNYELNPPKELQNAKDSNGKKLRKDIRHDIFGQYNLREGDADPQDGIKLGELFAYSIKVKGDIMHLTFTKNPGEANQVIKTYDIDLAKGGYQGHEVDQGYGNDWMYYKAGVYNQCNTKKSSSDCQWRGMEAGDYAQASFYQLELKQ</sequence>
<comment type="caution">
    <text evidence="3">The sequence shown here is derived from an EMBL/GenBank/DDBJ whole genome shotgun (WGS) entry which is preliminary data.</text>
</comment>
<keyword evidence="3" id="KW-0456">Lyase</keyword>
<feature type="signal peptide" evidence="1">
    <location>
        <begin position="1"/>
        <end position="22"/>
    </location>
</feature>
<dbReference type="Proteomes" id="UP000535589">
    <property type="component" value="Unassembled WGS sequence"/>
</dbReference>
<feature type="chain" id="PRO_5030527748" evidence="1">
    <location>
        <begin position="23"/>
        <end position="346"/>
    </location>
</feature>
<dbReference type="EMBL" id="JABAIK010000001">
    <property type="protein sequence ID" value="NLS11485.1"/>
    <property type="molecule type" value="Genomic_DNA"/>
</dbReference>
<dbReference type="GO" id="GO:0016829">
    <property type="term" value="F:lyase activity"/>
    <property type="evidence" value="ECO:0007669"/>
    <property type="project" value="UniProtKB-KW"/>
</dbReference>
<dbReference type="SUPFAM" id="SSF49899">
    <property type="entry name" value="Concanavalin A-like lectins/glucanases"/>
    <property type="match status" value="1"/>
</dbReference>